<evidence type="ECO:0000256" key="2">
    <source>
        <dbReference type="ARBA" id="ARBA00023315"/>
    </source>
</evidence>
<protein>
    <submittedName>
        <fullName evidence="4">3-oxoacyl-[acyl-carrier-protein] synthase-3</fullName>
    </submittedName>
</protein>
<sequence>MFVAGCGTWLPPAMSVGDAIAEGLCEPALAAALDMASVTIAEEVPAPEMAARAARVALARAAVDPSEVDLLLHASFYYQGHDLWAPASYVHRVAVGNACPAIQIGQVSNGGMVSLELAASYLLARPGRGTALLTTGDRFCPPGFDRWHSDTGTLYADGGTALVLSRTRGFARLRSVATVGRSELEGMHRGAEPFGPAPFSYRKVVEMDAYKDAFVAEAGRSFAVAQASSGQREAIERALADAGTELAAIDWFVLPHLGRKRLSAGYFGKLGVHPGQTTWPWSRTVGHLGAGDQFAGLEQLVRTGAAGPGSRCLLVGVGAGFSWSGAVVEVLERPEWAERP</sequence>
<keyword evidence="5" id="KW-1185">Reference proteome</keyword>
<dbReference type="GO" id="GO:0044550">
    <property type="term" value="P:secondary metabolite biosynthetic process"/>
    <property type="evidence" value="ECO:0007669"/>
    <property type="project" value="TreeGrafter"/>
</dbReference>
<dbReference type="GO" id="GO:0016746">
    <property type="term" value="F:acyltransferase activity"/>
    <property type="evidence" value="ECO:0007669"/>
    <property type="project" value="UniProtKB-KW"/>
</dbReference>
<organism evidence="4 5">
    <name type="scientific">Amycolatopsis australiensis</name>
    <dbReference type="NCBI Taxonomy" id="546364"/>
    <lineage>
        <taxon>Bacteria</taxon>
        <taxon>Bacillati</taxon>
        <taxon>Actinomycetota</taxon>
        <taxon>Actinomycetes</taxon>
        <taxon>Pseudonocardiales</taxon>
        <taxon>Pseudonocardiaceae</taxon>
        <taxon>Amycolatopsis</taxon>
    </lineage>
</organism>
<dbReference type="EMBL" id="FPJG01000006">
    <property type="protein sequence ID" value="SFW78388.1"/>
    <property type="molecule type" value="Genomic_DNA"/>
</dbReference>
<evidence type="ECO:0000259" key="3">
    <source>
        <dbReference type="Pfam" id="PF08541"/>
    </source>
</evidence>
<proteinExistence type="predicted"/>
<gene>
    <name evidence="4" type="ORF">SAMN04489730_4510</name>
</gene>
<evidence type="ECO:0000313" key="5">
    <source>
        <dbReference type="Proteomes" id="UP000182740"/>
    </source>
</evidence>
<dbReference type="Pfam" id="PF08541">
    <property type="entry name" value="ACP_syn_III_C"/>
    <property type="match status" value="1"/>
</dbReference>
<dbReference type="Gene3D" id="3.40.47.10">
    <property type="match status" value="2"/>
</dbReference>
<dbReference type="InterPro" id="IPR016039">
    <property type="entry name" value="Thiolase-like"/>
</dbReference>
<name>A0A1K1S2R6_9PSEU</name>
<keyword evidence="1" id="KW-0808">Transferase</keyword>
<keyword evidence="2" id="KW-0012">Acyltransferase</keyword>
<feature type="domain" description="Beta-ketoacyl-[acyl-carrier-protein] synthase III C-terminal" evidence="3">
    <location>
        <begin position="239"/>
        <end position="329"/>
    </location>
</feature>
<dbReference type="AlphaFoldDB" id="A0A1K1S2R6"/>
<dbReference type="Proteomes" id="UP000182740">
    <property type="component" value="Unassembled WGS sequence"/>
</dbReference>
<evidence type="ECO:0000313" key="4">
    <source>
        <dbReference type="EMBL" id="SFW78388.1"/>
    </source>
</evidence>
<reference evidence="5" key="1">
    <citation type="submission" date="2016-11" db="EMBL/GenBank/DDBJ databases">
        <authorList>
            <person name="Varghese N."/>
            <person name="Submissions S."/>
        </authorList>
    </citation>
    <scope>NUCLEOTIDE SEQUENCE [LARGE SCALE GENOMIC DNA]</scope>
    <source>
        <strain evidence="5">DSM 44671</strain>
    </source>
</reference>
<dbReference type="PANTHER" id="PTHR34069:SF2">
    <property type="entry name" value="BETA-KETOACYL-[ACYL-CARRIER-PROTEIN] SYNTHASE III"/>
    <property type="match status" value="1"/>
</dbReference>
<dbReference type="CDD" id="cd00827">
    <property type="entry name" value="init_cond_enzymes"/>
    <property type="match status" value="1"/>
</dbReference>
<dbReference type="PANTHER" id="PTHR34069">
    <property type="entry name" value="3-OXOACYL-[ACYL-CARRIER-PROTEIN] SYNTHASE 3"/>
    <property type="match status" value="1"/>
</dbReference>
<dbReference type="InterPro" id="IPR013747">
    <property type="entry name" value="ACP_syn_III_C"/>
</dbReference>
<dbReference type="SUPFAM" id="SSF53901">
    <property type="entry name" value="Thiolase-like"/>
    <property type="match status" value="1"/>
</dbReference>
<accession>A0A1K1S2R6</accession>
<dbReference type="STRING" id="546364.SAMN04489730_4510"/>
<evidence type="ECO:0000256" key="1">
    <source>
        <dbReference type="ARBA" id="ARBA00022679"/>
    </source>
</evidence>